<evidence type="ECO:0000313" key="2">
    <source>
        <dbReference type="Proteomes" id="UP001170310"/>
    </source>
</evidence>
<accession>A0AAW7YXU4</accession>
<dbReference type="AlphaFoldDB" id="A0AAW7YXU4"/>
<reference evidence="1" key="1">
    <citation type="submission" date="2023-07" db="EMBL/GenBank/DDBJ databases">
        <title>Genome content predicts the carbon catabolic preferences of heterotrophic bacteria.</title>
        <authorList>
            <person name="Gralka M."/>
        </authorList>
    </citation>
    <scope>NUCLEOTIDE SEQUENCE</scope>
    <source>
        <strain evidence="1">E2R20</strain>
    </source>
</reference>
<organism evidence="1 2">
    <name type="scientific">Staphylococcus pasteuri_A</name>
    <dbReference type="NCBI Taxonomy" id="3062664"/>
    <lineage>
        <taxon>Bacteria</taxon>
        <taxon>Bacillati</taxon>
        <taxon>Bacillota</taxon>
        <taxon>Bacilli</taxon>
        <taxon>Bacillales</taxon>
        <taxon>Staphylococcaceae</taxon>
        <taxon>Staphylococcus</taxon>
    </lineage>
</organism>
<protein>
    <submittedName>
        <fullName evidence="1">Uncharacterized protein</fullName>
    </submittedName>
</protein>
<keyword evidence="2" id="KW-1185">Reference proteome</keyword>
<dbReference type="EMBL" id="JAUOQO010000328">
    <property type="protein sequence ID" value="MDO6575191.1"/>
    <property type="molecule type" value="Genomic_DNA"/>
</dbReference>
<sequence length="71" mass="8304">MVKVEYENDNNKLDLQLRTMNNRIGSRKVENRNYQANYNLNIGDYVDLNVLAAHNLGKQKYPKNSRFSGWG</sequence>
<gene>
    <name evidence="1" type="ORF">Q4528_13830</name>
</gene>
<name>A0AAW7YXU4_9STAP</name>
<evidence type="ECO:0000313" key="1">
    <source>
        <dbReference type="EMBL" id="MDO6575191.1"/>
    </source>
</evidence>
<proteinExistence type="predicted"/>
<dbReference type="Proteomes" id="UP001170310">
    <property type="component" value="Unassembled WGS sequence"/>
</dbReference>
<feature type="non-terminal residue" evidence="1">
    <location>
        <position position="71"/>
    </location>
</feature>
<comment type="caution">
    <text evidence="1">The sequence shown here is derived from an EMBL/GenBank/DDBJ whole genome shotgun (WGS) entry which is preliminary data.</text>
</comment>